<accession>A0A142EMM4</accession>
<dbReference type="InterPro" id="IPR007691">
    <property type="entry name" value="LpxD"/>
</dbReference>
<dbReference type="PROSITE" id="PS00101">
    <property type="entry name" value="HEXAPEP_TRANSFERASES"/>
    <property type="match status" value="1"/>
</dbReference>
<keyword evidence="1 7" id="KW-0444">Lipid biosynthesis</keyword>
<comment type="similarity">
    <text evidence="7">Belongs to the transferase hexapeptide repeat family. LpxD subfamily.</text>
</comment>
<dbReference type="GO" id="GO:0016020">
    <property type="term" value="C:membrane"/>
    <property type="evidence" value="ECO:0007669"/>
    <property type="project" value="GOC"/>
</dbReference>
<feature type="domain" description="UDP-3-O-[3-hydroxymyristoyl] glucosamine N-acyltransferase non-repeat region" evidence="8">
    <location>
        <begin position="23"/>
        <end position="89"/>
    </location>
</feature>
<reference evidence="10" key="1">
    <citation type="submission" date="2015-09" db="EMBL/GenBank/DDBJ databases">
        <title>Complete sequence of Algoriphagus sp. M8-2.</title>
        <authorList>
            <person name="Shintani M."/>
        </authorList>
    </citation>
    <scope>NUCLEOTIDE SEQUENCE [LARGE SCALE GENOMIC DNA]</scope>
    <source>
        <strain evidence="10">M8-2</strain>
    </source>
</reference>
<comment type="pathway">
    <text evidence="7">Bacterial outer membrane biogenesis; LPS lipid A biosynthesis.</text>
</comment>
<dbReference type="EMBL" id="CP012836">
    <property type="protein sequence ID" value="AMQ56379.1"/>
    <property type="molecule type" value="Genomic_DNA"/>
</dbReference>
<dbReference type="PATRIC" id="fig|1727163.4.peg.1687"/>
<dbReference type="UniPathway" id="UPA00973"/>
<keyword evidence="4 7" id="KW-0677">Repeat</keyword>
<reference evidence="9 10" key="2">
    <citation type="journal article" date="2016" name="Genome Announc.">
        <title>Complete Genome Sequence of Algoriphagus sp. Strain M8-2, Isolated from a Brackish Lake.</title>
        <authorList>
            <person name="Muraguchi Y."/>
            <person name="Kushimoto K."/>
            <person name="Ohtsubo Y."/>
            <person name="Suzuki T."/>
            <person name="Dohra H."/>
            <person name="Kimbara K."/>
            <person name="Shintani M."/>
        </authorList>
    </citation>
    <scope>NUCLEOTIDE SEQUENCE [LARGE SCALE GENOMIC DNA]</scope>
    <source>
        <strain evidence="9 10">M8-2</strain>
    </source>
</reference>
<dbReference type="PANTHER" id="PTHR43378">
    <property type="entry name" value="UDP-3-O-ACYLGLUCOSAMINE N-ACYLTRANSFERASE"/>
    <property type="match status" value="1"/>
</dbReference>
<dbReference type="Gene3D" id="3.40.1390.10">
    <property type="entry name" value="MurE/MurF, N-terminal domain"/>
    <property type="match status" value="1"/>
</dbReference>
<dbReference type="Gene3D" id="2.160.10.10">
    <property type="entry name" value="Hexapeptide repeat proteins"/>
    <property type="match status" value="1"/>
</dbReference>
<dbReference type="SUPFAM" id="SSF51161">
    <property type="entry name" value="Trimeric LpxA-like enzymes"/>
    <property type="match status" value="1"/>
</dbReference>
<dbReference type="RefSeq" id="WP_067545817.1">
    <property type="nucleotide sequence ID" value="NZ_CP012836.1"/>
</dbReference>
<comment type="catalytic activity">
    <reaction evidence="7">
        <text>a UDP-3-O-[(3R)-3-hydroxyacyl]-alpha-D-glucosamine + a (3R)-hydroxyacyl-[ACP] = a UDP-2-N,3-O-bis[(3R)-3-hydroxyacyl]-alpha-D-glucosamine + holo-[ACP] + H(+)</text>
        <dbReference type="Rhea" id="RHEA:53836"/>
        <dbReference type="Rhea" id="RHEA-COMP:9685"/>
        <dbReference type="Rhea" id="RHEA-COMP:9945"/>
        <dbReference type="ChEBI" id="CHEBI:15378"/>
        <dbReference type="ChEBI" id="CHEBI:64479"/>
        <dbReference type="ChEBI" id="CHEBI:78827"/>
        <dbReference type="ChEBI" id="CHEBI:137740"/>
        <dbReference type="ChEBI" id="CHEBI:137748"/>
        <dbReference type="EC" id="2.3.1.191"/>
    </reaction>
</comment>
<dbReference type="OrthoDB" id="9784739at2"/>
<dbReference type="AlphaFoldDB" id="A0A142EMM4"/>
<dbReference type="InterPro" id="IPR001451">
    <property type="entry name" value="Hexapep"/>
</dbReference>
<dbReference type="Pfam" id="PF00132">
    <property type="entry name" value="Hexapep"/>
    <property type="match status" value="2"/>
</dbReference>
<evidence type="ECO:0000313" key="10">
    <source>
        <dbReference type="Proteomes" id="UP000073816"/>
    </source>
</evidence>
<evidence type="ECO:0000256" key="6">
    <source>
        <dbReference type="ARBA" id="ARBA00023315"/>
    </source>
</evidence>
<protein>
    <recommendedName>
        <fullName evidence="7">UDP-3-O-acylglucosamine N-acyltransferase</fullName>
        <ecNumber evidence="7">2.3.1.191</ecNumber>
    </recommendedName>
</protein>
<evidence type="ECO:0000256" key="4">
    <source>
        <dbReference type="ARBA" id="ARBA00022737"/>
    </source>
</evidence>
<feature type="active site" description="Proton acceptor" evidence="7">
    <location>
        <position position="242"/>
    </location>
</feature>
<comment type="function">
    <text evidence="7">Catalyzes the N-acylation of UDP-3-O-acylglucosamine using 3-hydroxyacyl-ACP as the acyl donor. Is involved in the biosynthesis of lipid A, a phosphorylated glycolipid that anchors the lipopolysaccharide to the outer membrane of the cell.</text>
</comment>
<evidence type="ECO:0000313" key="9">
    <source>
        <dbReference type="EMBL" id="AMQ56379.1"/>
    </source>
</evidence>
<dbReference type="InterPro" id="IPR018357">
    <property type="entry name" value="Hexapep_transf_CS"/>
</dbReference>
<keyword evidence="10" id="KW-1185">Reference proteome</keyword>
<dbReference type="NCBIfam" id="TIGR01853">
    <property type="entry name" value="lipid_A_lpxD"/>
    <property type="match status" value="1"/>
</dbReference>
<dbReference type="Pfam" id="PF04613">
    <property type="entry name" value="LpxD"/>
    <property type="match status" value="1"/>
</dbReference>
<sequence>MEFTLGQLAALLGGTVEGDLSQKVNRLDKIQEGKTGGISFLSNEKYEPFLYETQATAVIVSEGFVPNRTFSTTLIRVKDAYLGFTTLLEAYAQFSKNALSGVEEPSFLGTGSTMGDQGYRGAFSYIGKNCIIGNHVKIHPHAYIGDRVRIGDHTIIHSGAKICADTVVGSNCEIHPGAVIGADGFGFAPQPDGTYKGIPQIGNVILEDFVSIGANTTIDCATMGSTIIKKGAKIDNQVQIAHNVIIGENTVIAAQAGISGSTEIGANCVIAGKAGIVGHIKIADKTTIGANTGISKSIKNSGQTLFGYMAMDMKEFLKSYTHFKNLDQLAQRIKELEKKG</sequence>
<proteinExistence type="inferred from homology"/>
<dbReference type="InterPro" id="IPR011004">
    <property type="entry name" value="Trimer_LpxA-like_sf"/>
</dbReference>
<dbReference type="HAMAP" id="MF_00523">
    <property type="entry name" value="LpxD"/>
    <property type="match status" value="1"/>
</dbReference>
<evidence type="ECO:0000259" key="8">
    <source>
        <dbReference type="Pfam" id="PF04613"/>
    </source>
</evidence>
<evidence type="ECO:0000256" key="2">
    <source>
        <dbReference type="ARBA" id="ARBA00022556"/>
    </source>
</evidence>
<name>A0A142EMM4_9BACT</name>
<dbReference type="STRING" id="1727163.AO498_08130"/>
<dbReference type="GO" id="GO:0009245">
    <property type="term" value="P:lipid A biosynthetic process"/>
    <property type="evidence" value="ECO:0007669"/>
    <property type="project" value="UniProtKB-UniRule"/>
</dbReference>
<keyword evidence="2 7" id="KW-0441">Lipid A biosynthesis</keyword>
<dbReference type="KEGG" id="alm:AO498_08130"/>
<evidence type="ECO:0000256" key="1">
    <source>
        <dbReference type="ARBA" id="ARBA00022516"/>
    </source>
</evidence>
<evidence type="ECO:0000256" key="5">
    <source>
        <dbReference type="ARBA" id="ARBA00023098"/>
    </source>
</evidence>
<dbReference type="InterPro" id="IPR020573">
    <property type="entry name" value="UDP_GlcNAc_AcTrfase_non-rep"/>
</dbReference>
<gene>
    <name evidence="7" type="primary">lpxD</name>
    <name evidence="9" type="ORF">AO498_08130</name>
</gene>
<organism evidence="9 10">
    <name type="scientific">Algoriphagus sanaruensis</name>
    <dbReference type="NCBI Taxonomy" id="1727163"/>
    <lineage>
        <taxon>Bacteria</taxon>
        <taxon>Pseudomonadati</taxon>
        <taxon>Bacteroidota</taxon>
        <taxon>Cytophagia</taxon>
        <taxon>Cytophagales</taxon>
        <taxon>Cyclobacteriaceae</taxon>
        <taxon>Algoriphagus</taxon>
    </lineage>
</organism>
<comment type="subunit">
    <text evidence="7">Homotrimer.</text>
</comment>
<keyword evidence="5 7" id="KW-0443">Lipid metabolism</keyword>
<evidence type="ECO:0000256" key="7">
    <source>
        <dbReference type="HAMAP-Rule" id="MF_00523"/>
    </source>
</evidence>
<keyword evidence="6 7" id="KW-0012">Acyltransferase</keyword>
<dbReference type="GO" id="GO:0103118">
    <property type="term" value="F:UDP-3-O-[(3R)-3-hydroxyacyl]-glucosamine N-acyltransferase activity"/>
    <property type="evidence" value="ECO:0007669"/>
    <property type="project" value="UniProtKB-EC"/>
</dbReference>
<dbReference type="CDD" id="cd03352">
    <property type="entry name" value="LbH_LpxD"/>
    <property type="match status" value="1"/>
</dbReference>
<dbReference type="PANTHER" id="PTHR43378:SF2">
    <property type="entry name" value="UDP-3-O-ACYLGLUCOSAMINE N-ACYLTRANSFERASE 1, MITOCHONDRIAL-RELATED"/>
    <property type="match status" value="1"/>
</dbReference>
<evidence type="ECO:0000256" key="3">
    <source>
        <dbReference type="ARBA" id="ARBA00022679"/>
    </source>
</evidence>
<dbReference type="NCBIfam" id="NF002060">
    <property type="entry name" value="PRK00892.1"/>
    <property type="match status" value="1"/>
</dbReference>
<dbReference type="EC" id="2.3.1.191" evidence="7"/>
<dbReference type="Proteomes" id="UP000073816">
    <property type="component" value="Chromosome"/>
</dbReference>
<keyword evidence="3 7" id="KW-0808">Transferase</keyword>
<dbReference type="GO" id="GO:0016410">
    <property type="term" value="F:N-acyltransferase activity"/>
    <property type="evidence" value="ECO:0007669"/>
    <property type="project" value="InterPro"/>
</dbReference>